<keyword evidence="4 7" id="KW-0472">Membrane</keyword>
<feature type="transmembrane region" description="Helical" evidence="7">
    <location>
        <begin position="283"/>
        <end position="304"/>
    </location>
</feature>
<evidence type="ECO:0000259" key="9">
    <source>
        <dbReference type="PROSITE" id="PS50261"/>
    </source>
</evidence>
<dbReference type="InterPro" id="IPR057244">
    <property type="entry name" value="GAIN_B"/>
</dbReference>
<dbReference type="InterPro" id="IPR000832">
    <property type="entry name" value="GPCR_2_secretin-like"/>
</dbReference>
<feature type="transmembrane region" description="Helical" evidence="7">
    <location>
        <begin position="213"/>
        <end position="234"/>
    </location>
</feature>
<dbReference type="GO" id="GO:0007189">
    <property type="term" value="P:adenylate cyclase-activating G protein-coupled receptor signaling pathway"/>
    <property type="evidence" value="ECO:0007669"/>
    <property type="project" value="TreeGrafter"/>
</dbReference>
<dbReference type="AlphaFoldDB" id="A0A9D3PR14"/>
<feature type="transmembrane region" description="Helical" evidence="7">
    <location>
        <begin position="246"/>
        <end position="263"/>
    </location>
</feature>
<evidence type="ECO:0000313" key="10">
    <source>
        <dbReference type="EMBL" id="KAG7466331.1"/>
    </source>
</evidence>
<dbReference type="OrthoDB" id="8951579at2759"/>
<feature type="transmembrane region" description="Helical" evidence="7">
    <location>
        <begin position="412"/>
        <end position="434"/>
    </location>
</feature>
<evidence type="ECO:0000256" key="3">
    <source>
        <dbReference type="ARBA" id="ARBA00022989"/>
    </source>
</evidence>
<dbReference type="EMBL" id="JAFDVH010000013">
    <property type="protein sequence ID" value="KAG7466331.1"/>
    <property type="molecule type" value="Genomic_DNA"/>
</dbReference>
<dbReference type="PROSITE" id="PS50221">
    <property type="entry name" value="GAIN_B"/>
    <property type="match status" value="1"/>
</dbReference>
<dbReference type="Proteomes" id="UP001046870">
    <property type="component" value="Chromosome 13"/>
</dbReference>
<dbReference type="GO" id="GO:0007166">
    <property type="term" value="P:cell surface receptor signaling pathway"/>
    <property type="evidence" value="ECO:0007669"/>
    <property type="project" value="InterPro"/>
</dbReference>
<feature type="domain" description="GAIN-B" evidence="8">
    <location>
        <begin position="54"/>
        <end position="199"/>
    </location>
</feature>
<evidence type="ECO:0000259" key="8">
    <source>
        <dbReference type="PROSITE" id="PS50221"/>
    </source>
</evidence>
<dbReference type="InterPro" id="IPR000203">
    <property type="entry name" value="GPS"/>
</dbReference>
<keyword evidence="11" id="KW-1185">Reference proteome</keyword>
<dbReference type="Pfam" id="PF01825">
    <property type="entry name" value="GPS"/>
    <property type="match status" value="1"/>
</dbReference>
<evidence type="ECO:0000313" key="11">
    <source>
        <dbReference type="Proteomes" id="UP001046870"/>
    </source>
</evidence>
<dbReference type="SMART" id="SM00303">
    <property type="entry name" value="GPS"/>
    <property type="match status" value="1"/>
</dbReference>
<feature type="domain" description="G-protein coupled receptors family 2 profile 2" evidence="9">
    <location>
        <begin position="210"/>
        <end position="462"/>
    </location>
</feature>
<dbReference type="PANTHER" id="PTHR12011:SF474">
    <property type="entry name" value="ADHESION G PROTEIN-COUPLED RECEPTOR G11-RELATED"/>
    <property type="match status" value="1"/>
</dbReference>
<dbReference type="Gene3D" id="2.60.220.50">
    <property type="match status" value="1"/>
</dbReference>
<evidence type="ECO:0000256" key="1">
    <source>
        <dbReference type="ARBA" id="ARBA00004141"/>
    </source>
</evidence>
<accession>A0A9D3PR14</accession>
<keyword evidence="3 7" id="KW-1133">Transmembrane helix</keyword>
<evidence type="ECO:0000256" key="6">
    <source>
        <dbReference type="SAM" id="MobiDB-lite"/>
    </source>
</evidence>
<evidence type="ECO:0000256" key="4">
    <source>
        <dbReference type="ARBA" id="ARBA00023136"/>
    </source>
</evidence>
<dbReference type="GO" id="GO:0005886">
    <property type="term" value="C:plasma membrane"/>
    <property type="evidence" value="ECO:0007669"/>
    <property type="project" value="TreeGrafter"/>
</dbReference>
<keyword evidence="5" id="KW-1015">Disulfide bond</keyword>
<feature type="region of interest" description="Disordered" evidence="6">
    <location>
        <begin position="470"/>
        <end position="509"/>
    </location>
</feature>
<dbReference type="PANTHER" id="PTHR12011">
    <property type="entry name" value="ADHESION G-PROTEIN COUPLED RECEPTOR"/>
    <property type="match status" value="1"/>
</dbReference>
<feature type="transmembrane region" description="Helical" evidence="7">
    <location>
        <begin position="440"/>
        <end position="459"/>
    </location>
</feature>
<dbReference type="Gene3D" id="1.20.1070.10">
    <property type="entry name" value="Rhodopsin 7-helix transmembrane proteins"/>
    <property type="match status" value="1"/>
</dbReference>
<gene>
    <name evidence="10" type="ORF">MATL_G00163830</name>
</gene>
<name>A0A9D3PR14_MEGAT</name>
<reference evidence="10" key="1">
    <citation type="submission" date="2021-01" db="EMBL/GenBank/DDBJ databases">
        <authorList>
            <person name="Zahm M."/>
            <person name="Roques C."/>
            <person name="Cabau C."/>
            <person name="Klopp C."/>
            <person name="Donnadieu C."/>
            <person name="Jouanno E."/>
            <person name="Lampietro C."/>
            <person name="Louis A."/>
            <person name="Herpin A."/>
            <person name="Echchiki A."/>
            <person name="Berthelot C."/>
            <person name="Parey E."/>
            <person name="Roest-Crollius H."/>
            <person name="Braasch I."/>
            <person name="Postlethwait J."/>
            <person name="Bobe J."/>
            <person name="Montfort J."/>
            <person name="Bouchez O."/>
            <person name="Begum T."/>
            <person name="Mejri S."/>
            <person name="Adams A."/>
            <person name="Chen W.-J."/>
            <person name="Guiguen Y."/>
        </authorList>
    </citation>
    <scope>NUCLEOTIDE SEQUENCE</scope>
    <source>
        <strain evidence="10">YG-15Mar2019-1</strain>
        <tissue evidence="10">Brain</tissue>
    </source>
</reference>
<feature type="compositionally biased region" description="Low complexity" evidence="6">
    <location>
        <begin position="470"/>
        <end position="481"/>
    </location>
</feature>
<proteinExistence type="predicted"/>
<organism evidence="10 11">
    <name type="scientific">Megalops atlanticus</name>
    <name type="common">Tarpon</name>
    <name type="synonym">Clupea gigantea</name>
    <dbReference type="NCBI Taxonomy" id="7932"/>
    <lineage>
        <taxon>Eukaryota</taxon>
        <taxon>Metazoa</taxon>
        <taxon>Chordata</taxon>
        <taxon>Craniata</taxon>
        <taxon>Vertebrata</taxon>
        <taxon>Euteleostomi</taxon>
        <taxon>Actinopterygii</taxon>
        <taxon>Neopterygii</taxon>
        <taxon>Teleostei</taxon>
        <taxon>Elopiformes</taxon>
        <taxon>Megalopidae</taxon>
        <taxon>Megalops</taxon>
    </lineage>
</organism>
<evidence type="ECO:0000256" key="5">
    <source>
        <dbReference type="ARBA" id="ARBA00023157"/>
    </source>
</evidence>
<evidence type="ECO:0000256" key="2">
    <source>
        <dbReference type="ARBA" id="ARBA00022692"/>
    </source>
</evidence>
<dbReference type="PROSITE" id="PS50261">
    <property type="entry name" value="G_PROTEIN_RECEP_F2_4"/>
    <property type="match status" value="1"/>
</dbReference>
<protein>
    <recommendedName>
        <fullName evidence="12">Adhesion G-protein coupled receptor G2-like</fullName>
    </recommendedName>
</protein>
<evidence type="ECO:0000256" key="7">
    <source>
        <dbReference type="SAM" id="Phobius"/>
    </source>
</evidence>
<dbReference type="FunFam" id="1.20.1070.10:FF:000222">
    <property type="entry name" value="Adhesion G protein-coupled receptor G3"/>
    <property type="match status" value="1"/>
</dbReference>
<keyword evidence="2 7" id="KW-0812">Transmembrane</keyword>
<dbReference type="Pfam" id="PF00002">
    <property type="entry name" value="7tm_2"/>
    <property type="match status" value="1"/>
</dbReference>
<comment type="subcellular location">
    <subcellularLocation>
        <location evidence="1">Membrane</location>
        <topology evidence="1">Multi-pass membrane protein</topology>
    </subcellularLocation>
</comment>
<evidence type="ECO:0008006" key="12">
    <source>
        <dbReference type="Google" id="ProtNLM"/>
    </source>
</evidence>
<feature type="transmembrane region" description="Helical" evidence="7">
    <location>
        <begin position="370"/>
        <end position="391"/>
    </location>
</feature>
<sequence length="509" mass="57149">MSQLILNSHRQAMKSLGSIVAQMGSDDTAAVTMGDVEGILKLSPKEQETEEVHFGFTASNDWAVVENVFAAAGEVRKTVSVSKEAFEKAQLINNGSAYVGVFNFPSLSKDEKNSTILNNEVIAIEMGTDISNLTDTINLRYDQVDKGDAIISCQSWDGTGTKPNWTKDGCETLFRDNTITCQCKHLTFFAILMDSPGAQSNLSTSDVKTLTHITYIGCGMSMFFLGVALFMHFLLSRAKTSKTTKILINLFLALFLLNLTFLSNESIAKSQNLSACRFIAGVMHYSMLSTFSWFAIQAFHLYLQLIKVFNINIQRYLLKTAIAGWSPPGLVVIVIFILNEYDFIDINTDDGASVQMCWIKNHYIHYIVNIGYYVLVFAFTFFIFIVTVHKIMHLKKMTKGTAKQQSKTKDMFTMLGLCAMLGVTWGFAFFSHGAFRIPSYYIFTVLNSFQGFFLFLYYYKSNRPIGEESPSTFTSSSGSFKPKFKLNKSKSSPSNHTQRKIHTARTTEF</sequence>
<feature type="transmembrane region" description="Helical" evidence="7">
    <location>
        <begin position="316"/>
        <end position="338"/>
    </location>
</feature>
<dbReference type="InterPro" id="IPR046338">
    <property type="entry name" value="GAIN_dom_sf"/>
</dbReference>
<comment type="caution">
    <text evidence="10">The sequence shown here is derived from an EMBL/GenBank/DDBJ whole genome shotgun (WGS) entry which is preliminary data.</text>
</comment>
<dbReference type="GO" id="GO:0004930">
    <property type="term" value="F:G protein-coupled receptor activity"/>
    <property type="evidence" value="ECO:0007669"/>
    <property type="project" value="InterPro"/>
</dbReference>
<dbReference type="SUPFAM" id="SSF81321">
    <property type="entry name" value="Family A G protein-coupled receptor-like"/>
    <property type="match status" value="1"/>
</dbReference>
<dbReference type="InterPro" id="IPR017981">
    <property type="entry name" value="GPCR_2-like_7TM"/>
</dbReference>